<dbReference type="EMBL" id="VEPZ02001721">
    <property type="protein sequence ID" value="KAE8661327.1"/>
    <property type="molecule type" value="Genomic_DNA"/>
</dbReference>
<accession>A0A6A2XXY7</accession>
<keyword evidence="1" id="KW-0812">Transmembrane</keyword>
<keyword evidence="3" id="KW-1185">Reference proteome</keyword>
<evidence type="ECO:0000313" key="2">
    <source>
        <dbReference type="EMBL" id="KAE8661327.1"/>
    </source>
</evidence>
<feature type="transmembrane region" description="Helical" evidence="1">
    <location>
        <begin position="54"/>
        <end position="76"/>
    </location>
</feature>
<dbReference type="Proteomes" id="UP000436088">
    <property type="component" value="Unassembled WGS sequence"/>
</dbReference>
<keyword evidence="1" id="KW-0472">Membrane</keyword>
<dbReference type="PANTHER" id="PTHR31769">
    <property type="entry name" value="OS07G0462200 PROTEIN-RELATED"/>
    <property type="match status" value="1"/>
</dbReference>
<name>A0A6A2XXY7_HIBSY</name>
<sequence>MAVTIRKAALVVAGLGVLSFVFGVIAENKKPVAGTPIPGKDVVVCKYPSDPSVALGYMSVSFLILSYIAGYWSLFYPYRGKSVPQSVLFQSTAFFVFFSIAL</sequence>
<dbReference type="InterPro" id="IPR052222">
    <property type="entry name" value="DESIGUAL"/>
</dbReference>
<gene>
    <name evidence="2" type="ORF">F3Y22_tig00113726pilonHSYRG00236</name>
</gene>
<protein>
    <submittedName>
        <fullName evidence="2">SHK1 binding protein 1 isoform 1</fullName>
    </submittedName>
</protein>
<keyword evidence="1" id="KW-1133">Transmembrane helix</keyword>
<organism evidence="2 3">
    <name type="scientific">Hibiscus syriacus</name>
    <name type="common">Rose of Sharon</name>
    <dbReference type="NCBI Taxonomy" id="106335"/>
    <lineage>
        <taxon>Eukaryota</taxon>
        <taxon>Viridiplantae</taxon>
        <taxon>Streptophyta</taxon>
        <taxon>Embryophyta</taxon>
        <taxon>Tracheophyta</taxon>
        <taxon>Spermatophyta</taxon>
        <taxon>Magnoliopsida</taxon>
        <taxon>eudicotyledons</taxon>
        <taxon>Gunneridae</taxon>
        <taxon>Pentapetalae</taxon>
        <taxon>rosids</taxon>
        <taxon>malvids</taxon>
        <taxon>Malvales</taxon>
        <taxon>Malvaceae</taxon>
        <taxon>Malvoideae</taxon>
        <taxon>Hibiscus</taxon>
    </lineage>
</organism>
<evidence type="ECO:0000256" key="1">
    <source>
        <dbReference type="SAM" id="Phobius"/>
    </source>
</evidence>
<reference evidence="2" key="1">
    <citation type="submission" date="2019-09" db="EMBL/GenBank/DDBJ databases">
        <title>Draft genome information of white flower Hibiscus syriacus.</title>
        <authorList>
            <person name="Kim Y.-M."/>
        </authorList>
    </citation>
    <scope>NUCLEOTIDE SEQUENCE [LARGE SCALE GENOMIC DNA]</scope>
    <source>
        <strain evidence="2">YM2019G1</strain>
    </source>
</reference>
<evidence type="ECO:0000313" key="3">
    <source>
        <dbReference type="Proteomes" id="UP000436088"/>
    </source>
</evidence>
<dbReference type="AlphaFoldDB" id="A0A6A2XXY7"/>
<comment type="caution">
    <text evidence="2">The sequence shown here is derived from an EMBL/GenBank/DDBJ whole genome shotgun (WGS) entry which is preliminary data.</text>
</comment>
<proteinExistence type="predicted"/>